<dbReference type="PRINTS" id="PR00040">
    <property type="entry name" value="HTHMERR"/>
</dbReference>
<feature type="domain" description="HTH merR-type" evidence="2">
    <location>
        <begin position="8"/>
        <end position="77"/>
    </location>
</feature>
<dbReference type="SUPFAM" id="SSF46955">
    <property type="entry name" value="Putative DNA-binding domain"/>
    <property type="match status" value="1"/>
</dbReference>
<name>A0A1U9R518_STRNV</name>
<dbReference type="GO" id="GO:0003677">
    <property type="term" value="F:DNA binding"/>
    <property type="evidence" value="ECO:0007669"/>
    <property type="project" value="UniProtKB-KW"/>
</dbReference>
<dbReference type="SMART" id="SM00422">
    <property type="entry name" value="HTH_MERR"/>
    <property type="match status" value="1"/>
</dbReference>
<organism evidence="3 4">
    <name type="scientific">Streptomyces niveus</name>
    <name type="common">Streptomyces spheroides</name>
    <dbReference type="NCBI Taxonomy" id="193462"/>
    <lineage>
        <taxon>Bacteria</taxon>
        <taxon>Bacillati</taxon>
        <taxon>Actinomycetota</taxon>
        <taxon>Actinomycetes</taxon>
        <taxon>Kitasatosporales</taxon>
        <taxon>Streptomycetaceae</taxon>
        <taxon>Streptomyces</taxon>
    </lineage>
</organism>
<gene>
    <name evidence="3" type="ORF">BBN63_33280</name>
</gene>
<sequence length="304" mass="33369">MNDDGSMELTIGRLARRTGMSVRTIRYWSDLGVLPPVGRSSGGYRLYDAESVARLELVRTLRELGLGLDDVRRVLAGETSVAEVAAVHVAALDARIRALKVSRAVLSSVAKRDSTTEETALMNRLARLSADERRRIIEDFMEEVFGGLDIDDELRGRLRHASIDLPDDPTPDQVDAWIELAELLQDPEFRAGMRTMMRLNSPLPGTGEAAPGASIWFARQVVQVVGEARERGIEPTGPEAARIIHDLFGDADPAEVLLRLEAGSAAGAVRYRQLVARVRGREPQPSHTEEFAWLVTALGAERVG</sequence>
<dbReference type="PANTHER" id="PTHR30204">
    <property type="entry name" value="REDOX-CYCLING DRUG-SENSING TRANSCRIPTIONAL ACTIVATOR SOXR"/>
    <property type="match status" value="1"/>
</dbReference>
<evidence type="ECO:0000313" key="4">
    <source>
        <dbReference type="Proteomes" id="UP000189677"/>
    </source>
</evidence>
<reference evidence="3 4" key="1">
    <citation type="submission" date="2016-11" db="EMBL/GenBank/DDBJ databases">
        <title>Complete genome sequence of Streptomyces niveus SCSIO 3406.</title>
        <authorList>
            <person name="Zhu Q."/>
            <person name="Cheng W."/>
            <person name="Song Y."/>
            <person name="Li Q."/>
            <person name="Ju J."/>
        </authorList>
    </citation>
    <scope>NUCLEOTIDE SEQUENCE [LARGE SCALE GENOMIC DNA]</scope>
    <source>
        <strain evidence="3 4">SCSIO 3406</strain>
    </source>
</reference>
<dbReference type="PROSITE" id="PS50937">
    <property type="entry name" value="HTH_MERR_2"/>
    <property type="match status" value="1"/>
</dbReference>
<dbReference type="RefSeq" id="WP_107434144.1">
    <property type="nucleotide sequence ID" value="NZ_CP018047.1"/>
</dbReference>
<dbReference type="PANTHER" id="PTHR30204:SF93">
    <property type="entry name" value="HTH MERR-TYPE DOMAIN-CONTAINING PROTEIN"/>
    <property type="match status" value="1"/>
</dbReference>
<dbReference type="InterPro" id="IPR000551">
    <property type="entry name" value="MerR-type_HTH_dom"/>
</dbReference>
<evidence type="ECO:0000256" key="1">
    <source>
        <dbReference type="ARBA" id="ARBA00023125"/>
    </source>
</evidence>
<dbReference type="EMBL" id="CP018047">
    <property type="protein sequence ID" value="AQU71429.1"/>
    <property type="molecule type" value="Genomic_DNA"/>
</dbReference>
<dbReference type="Pfam" id="PF13411">
    <property type="entry name" value="MerR_1"/>
    <property type="match status" value="1"/>
</dbReference>
<evidence type="ECO:0000313" key="3">
    <source>
        <dbReference type="EMBL" id="AQU71429.1"/>
    </source>
</evidence>
<keyword evidence="4" id="KW-1185">Reference proteome</keyword>
<dbReference type="KEGG" id="snw:BBN63_33280"/>
<dbReference type="GO" id="GO:0003700">
    <property type="term" value="F:DNA-binding transcription factor activity"/>
    <property type="evidence" value="ECO:0007669"/>
    <property type="project" value="InterPro"/>
</dbReference>
<dbReference type="AlphaFoldDB" id="A0A1U9R518"/>
<dbReference type="Proteomes" id="UP000189677">
    <property type="component" value="Chromosome"/>
</dbReference>
<protein>
    <submittedName>
        <fullName evidence="3">MerR family transcriptional regulator</fullName>
    </submittedName>
</protein>
<dbReference type="Gene3D" id="1.10.1660.10">
    <property type="match status" value="1"/>
</dbReference>
<dbReference type="OrthoDB" id="9809391at2"/>
<dbReference type="InterPro" id="IPR009061">
    <property type="entry name" value="DNA-bd_dom_put_sf"/>
</dbReference>
<dbReference type="InterPro" id="IPR047057">
    <property type="entry name" value="MerR_fam"/>
</dbReference>
<evidence type="ECO:0000259" key="2">
    <source>
        <dbReference type="PROSITE" id="PS50937"/>
    </source>
</evidence>
<dbReference type="CDD" id="cd00592">
    <property type="entry name" value="HTH_MerR-like"/>
    <property type="match status" value="1"/>
</dbReference>
<keyword evidence="1" id="KW-0238">DNA-binding</keyword>
<accession>A0A1U9R518</accession>
<proteinExistence type="predicted"/>